<dbReference type="AlphaFoldDB" id="A0A238YLC6"/>
<dbReference type="Gene3D" id="1.10.287.1060">
    <property type="entry name" value="ESAT-6-like"/>
    <property type="match status" value="1"/>
</dbReference>
<evidence type="ECO:0000313" key="2">
    <source>
        <dbReference type="EMBL" id="SNR71424.1"/>
    </source>
</evidence>
<gene>
    <name evidence="2" type="ORF">SAMN06265360_115133</name>
</gene>
<accession>A0A238YLC6</accession>
<evidence type="ECO:0000256" key="1">
    <source>
        <dbReference type="RuleBase" id="RU362001"/>
    </source>
</evidence>
<dbReference type="NCBIfam" id="TIGR03930">
    <property type="entry name" value="WXG100_ESAT6"/>
    <property type="match status" value="1"/>
</dbReference>
<dbReference type="EMBL" id="FZNW01000015">
    <property type="protein sequence ID" value="SNR71424.1"/>
    <property type="molecule type" value="Genomic_DNA"/>
</dbReference>
<comment type="similarity">
    <text evidence="1">Belongs to the WXG100 family.</text>
</comment>
<dbReference type="OrthoDB" id="3387628at2"/>
<dbReference type="Pfam" id="PF06013">
    <property type="entry name" value="WXG100"/>
    <property type="match status" value="1"/>
</dbReference>
<organism evidence="2 3">
    <name type="scientific">Haloechinothrix alba</name>
    <dbReference type="NCBI Taxonomy" id="664784"/>
    <lineage>
        <taxon>Bacteria</taxon>
        <taxon>Bacillati</taxon>
        <taxon>Actinomycetota</taxon>
        <taxon>Actinomycetes</taxon>
        <taxon>Pseudonocardiales</taxon>
        <taxon>Pseudonocardiaceae</taxon>
        <taxon>Haloechinothrix</taxon>
    </lineage>
</organism>
<protein>
    <recommendedName>
        <fullName evidence="1">ESAT-6-like protein</fullName>
    </recommendedName>
</protein>
<evidence type="ECO:0000313" key="3">
    <source>
        <dbReference type="Proteomes" id="UP000198348"/>
    </source>
</evidence>
<keyword evidence="3" id="KW-1185">Reference proteome</keyword>
<dbReference type="InterPro" id="IPR036689">
    <property type="entry name" value="ESAT-6-like_sf"/>
</dbReference>
<dbReference type="RefSeq" id="WP_089302363.1">
    <property type="nucleotide sequence ID" value="NZ_FZNW01000015.1"/>
</dbReference>
<name>A0A238YLC6_9PSEU</name>
<dbReference type="Proteomes" id="UP000198348">
    <property type="component" value="Unassembled WGS sequence"/>
</dbReference>
<dbReference type="SUPFAM" id="SSF140453">
    <property type="entry name" value="EsxAB dimer-like"/>
    <property type="match status" value="1"/>
</dbReference>
<proteinExistence type="inferred from homology"/>
<dbReference type="InterPro" id="IPR010310">
    <property type="entry name" value="T7SS_ESAT-6-like"/>
</dbReference>
<sequence>MPAEMKVHYETLFNASSEVETASKAMTEASDNLKSDLNPLVSTWKGEAEQNYRQLQADWDSAHAELNQILAQIATALQRIGEGYRDMEGQQAKRFLS</sequence>
<reference evidence="2 3" key="1">
    <citation type="submission" date="2017-06" db="EMBL/GenBank/DDBJ databases">
        <authorList>
            <person name="Kim H.J."/>
            <person name="Triplett B.A."/>
        </authorList>
    </citation>
    <scope>NUCLEOTIDE SEQUENCE [LARGE SCALE GENOMIC DNA]</scope>
    <source>
        <strain evidence="2 3">DSM 45207</strain>
    </source>
</reference>